<keyword evidence="7 13" id="KW-0408">Iron</keyword>
<evidence type="ECO:0000256" key="7">
    <source>
        <dbReference type="ARBA" id="ARBA00023004"/>
    </source>
</evidence>
<feature type="domain" description="MTTase N-terminal" evidence="15">
    <location>
        <begin position="15"/>
        <end position="131"/>
    </location>
</feature>
<dbReference type="InterPro" id="IPR006638">
    <property type="entry name" value="Elp3/MiaA/NifB-like_rSAM"/>
</dbReference>
<dbReference type="EMBL" id="MJUW02000024">
    <property type="protein sequence ID" value="OQD46690.1"/>
    <property type="molecule type" value="Genomic_DNA"/>
</dbReference>
<dbReference type="AlphaFoldDB" id="A0A1V6M2U4"/>
<evidence type="ECO:0000256" key="10">
    <source>
        <dbReference type="ARBA" id="ARBA00068570"/>
    </source>
</evidence>
<evidence type="ECO:0000256" key="13">
    <source>
        <dbReference type="HAMAP-Rule" id="MF_01864"/>
    </source>
</evidence>
<keyword evidence="2 13" id="KW-0004">4Fe-4S</keyword>
<dbReference type="GO" id="GO:0005829">
    <property type="term" value="C:cytosol"/>
    <property type="evidence" value="ECO:0007669"/>
    <property type="project" value="TreeGrafter"/>
</dbReference>
<evidence type="ECO:0000256" key="8">
    <source>
        <dbReference type="ARBA" id="ARBA00023014"/>
    </source>
</evidence>
<feature type="binding site" evidence="13">
    <location>
        <position position="172"/>
    </location>
    <ligand>
        <name>[4Fe-4S] cluster</name>
        <dbReference type="ChEBI" id="CHEBI:49883"/>
        <label>2</label>
        <note>4Fe-4S-S-AdoMet</note>
    </ligand>
</feature>
<keyword evidence="18" id="KW-1185">Reference proteome</keyword>
<dbReference type="SMART" id="SM00729">
    <property type="entry name" value="Elp3"/>
    <property type="match status" value="1"/>
</dbReference>
<dbReference type="PROSITE" id="PS50926">
    <property type="entry name" value="TRAM"/>
    <property type="match status" value="1"/>
</dbReference>
<dbReference type="Gene3D" id="3.80.30.20">
    <property type="entry name" value="tm_1862 like domain"/>
    <property type="match status" value="1"/>
</dbReference>
<feature type="domain" description="TRAM" evidence="14">
    <location>
        <begin position="387"/>
        <end position="450"/>
    </location>
</feature>
<comment type="similarity">
    <text evidence="13">Belongs to the methylthiotransferase family. MiaB subfamily.</text>
</comment>
<evidence type="ECO:0000256" key="1">
    <source>
        <dbReference type="ARBA" id="ARBA00003234"/>
    </source>
</evidence>
<dbReference type="SFLD" id="SFLDG01061">
    <property type="entry name" value="methylthiotransferase"/>
    <property type="match status" value="1"/>
</dbReference>
<dbReference type="InterPro" id="IPR038135">
    <property type="entry name" value="Methylthiotransferase_N_sf"/>
</dbReference>
<organism evidence="17 18">
    <name type="scientific">Candidatus Brocadia sapporoensis</name>
    <dbReference type="NCBI Taxonomy" id="392547"/>
    <lineage>
        <taxon>Bacteria</taxon>
        <taxon>Pseudomonadati</taxon>
        <taxon>Planctomycetota</taxon>
        <taxon>Candidatus Brocadiia</taxon>
        <taxon>Candidatus Brocadiales</taxon>
        <taxon>Candidatus Brocadiaceae</taxon>
        <taxon>Candidatus Brocadia</taxon>
    </lineage>
</organism>
<comment type="caution">
    <text evidence="17">The sequence shown here is derived from an EMBL/GenBank/DDBJ whole genome shotgun (WGS) entry which is preliminary data.</text>
</comment>
<evidence type="ECO:0000259" key="15">
    <source>
        <dbReference type="PROSITE" id="PS51449"/>
    </source>
</evidence>
<feature type="binding site" evidence="13">
    <location>
        <position position="175"/>
    </location>
    <ligand>
        <name>[4Fe-4S] cluster</name>
        <dbReference type="ChEBI" id="CHEBI:49883"/>
        <label>2</label>
        <note>4Fe-4S-S-AdoMet</note>
    </ligand>
</feature>
<comment type="catalytic activity">
    <reaction evidence="13">
        <text>N(6)-dimethylallyladenosine(37) in tRNA + (sulfur carrier)-SH + AH2 + 2 S-adenosyl-L-methionine = 2-methylsulfanyl-N(6)-dimethylallyladenosine(37) in tRNA + (sulfur carrier)-H + 5'-deoxyadenosine + L-methionine + A + S-adenosyl-L-homocysteine + 2 H(+)</text>
        <dbReference type="Rhea" id="RHEA:37067"/>
        <dbReference type="Rhea" id="RHEA-COMP:10375"/>
        <dbReference type="Rhea" id="RHEA-COMP:10376"/>
        <dbReference type="Rhea" id="RHEA-COMP:14737"/>
        <dbReference type="Rhea" id="RHEA-COMP:14739"/>
        <dbReference type="ChEBI" id="CHEBI:13193"/>
        <dbReference type="ChEBI" id="CHEBI:15378"/>
        <dbReference type="ChEBI" id="CHEBI:17319"/>
        <dbReference type="ChEBI" id="CHEBI:17499"/>
        <dbReference type="ChEBI" id="CHEBI:29917"/>
        <dbReference type="ChEBI" id="CHEBI:57844"/>
        <dbReference type="ChEBI" id="CHEBI:57856"/>
        <dbReference type="ChEBI" id="CHEBI:59789"/>
        <dbReference type="ChEBI" id="CHEBI:64428"/>
        <dbReference type="ChEBI" id="CHEBI:74415"/>
        <dbReference type="ChEBI" id="CHEBI:74417"/>
        <dbReference type="EC" id="2.8.4.3"/>
    </reaction>
</comment>
<dbReference type="NCBIfam" id="TIGR01574">
    <property type="entry name" value="miaB-methiolase"/>
    <property type="match status" value="1"/>
</dbReference>
<keyword evidence="8 13" id="KW-0411">Iron-sulfur</keyword>
<dbReference type="InterPro" id="IPR005839">
    <property type="entry name" value="Methylthiotransferase"/>
</dbReference>
<evidence type="ECO:0000256" key="3">
    <source>
        <dbReference type="ARBA" id="ARBA00022490"/>
    </source>
</evidence>
<dbReference type="InterPro" id="IPR023404">
    <property type="entry name" value="rSAM_horseshoe"/>
</dbReference>
<evidence type="ECO:0000256" key="5">
    <source>
        <dbReference type="ARBA" id="ARBA00022691"/>
    </source>
</evidence>
<proteinExistence type="inferred from homology"/>
<dbReference type="PANTHER" id="PTHR43020:SF2">
    <property type="entry name" value="MITOCHONDRIAL TRNA METHYLTHIOTRANSFERASE CDK5RAP1"/>
    <property type="match status" value="1"/>
</dbReference>
<dbReference type="PROSITE" id="PS01278">
    <property type="entry name" value="MTTASE_RADICAL"/>
    <property type="match status" value="1"/>
</dbReference>
<keyword evidence="5 13" id="KW-0949">S-adenosyl-L-methionine</keyword>
<dbReference type="GO" id="GO:0051539">
    <property type="term" value="F:4 iron, 4 sulfur cluster binding"/>
    <property type="evidence" value="ECO:0007669"/>
    <property type="project" value="UniProtKB-UniRule"/>
</dbReference>
<evidence type="ECO:0000256" key="12">
    <source>
        <dbReference type="ARBA" id="ARBA00081141"/>
    </source>
</evidence>
<gene>
    <name evidence="13" type="primary">miaB</name>
    <name evidence="17" type="ORF">BIY37_02070</name>
</gene>
<comment type="subunit">
    <text evidence="13">Monomer.</text>
</comment>
<evidence type="ECO:0000256" key="2">
    <source>
        <dbReference type="ARBA" id="ARBA00022485"/>
    </source>
</evidence>
<evidence type="ECO:0000313" key="17">
    <source>
        <dbReference type="EMBL" id="OQD46690.1"/>
    </source>
</evidence>
<evidence type="ECO:0000259" key="14">
    <source>
        <dbReference type="PROSITE" id="PS50926"/>
    </source>
</evidence>
<dbReference type="Pfam" id="PF04055">
    <property type="entry name" value="Radical_SAM"/>
    <property type="match status" value="1"/>
</dbReference>
<dbReference type="HAMAP" id="MF_01864">
    <property type="entry name" value="tRNA_metthiotr_MiaB"/>
    <property type="match status" value="1"/>
</dbReference>
<evidence type="ECO:0000256" key="4">
    <source>
        <dbReference type="ARBA" id="ARBA00022679"/>
    </source>
</evidence>
<dbReference type="FunFam" id="3.40.50.12160:FF:000003">
    <property type="entry name" value="CDK5 regulatory subunit-associated protein 1"/>
    <property type="match status" value="1"/>
</dbReference>
<feature type="binding site" evidence="13">
    <location>
        <position position="60"/>
    </location>
    <ligand>
        <name>[4Fe-4S] cluster</name>
        <dbReference type="ChEBI" id="CHEBI:49883"/>
        <label>1</label>
    </ligand>
</feature>
<dbReference type="EC" id="2.8.4.3" evidence="9 13"/>
<feature type="binding site" evidence="13">
    <location>
        <position position="94"/>
    </location>
    <ligand>
        <name>[4Fe-4S] cluster</name>
        <dbReference type="ChEBI" id="CHEBI:49883"/>
        <label>1</label>
    </ligand>
</feature>
<dbReference type="Pfam" id="PF00919">
    <property type="entry name" value="UPF0004"/>
    <property type="match status" value="1"/>
</dbReference>
<dbReference type="SUPFAM" id="SSF102114">
    <property type="entry name" value="Radical SAM enzymes"/>
    <property type="match status" value="1"/>
</dbReference>
<dbReference type="SFLD" id="SFLDF00273">
    <property type="entry name" value="(dimethylallyl)adenosine_tRNA"/>
    <property type="match status" value="1"/>
</dbReference>
<name>A0A1V6M2U4_9BACT</name>
<reference evidence="17 18" key="1">
    <citation type="journal article" date="2016" name="Genome Announc.">
        <title>Draft Genome Sequence of the Anaerobic Ammonium-Oxidizing Bacterium 'Candidatus Brocadia sp. 40'.</title>
        <authorList>
            <person name="Ali M."/>
            <person name="Haroon M.F."/>
            <person name="Narita Y."/>
            <person name="Zhang L."/>
            <person name="Rangel Shaw D."/>
            <person name="Okabe S."/>
            <person name="Saikaly P.E."/>
        </authorList>
    </citation>
    <scope>NUCLEOTIDE SEQUENCE [LARGE SCALE GENOMIC DNA]</scope>
    <source>
        <strain evidence="17 18">40</strain>
    </source>
</reference>
<dbReference type="PROSITE" id="PS51918">
    <property type="entry name" value="RADICAL_SAM"/>
    <property type="match status" value="1"/>
</dbReference>
<keyword evidence="13" id="KW-0819">tRNA processing</keyword>
<dbReference type="GO" id="GO:0035597">
    <property type="term" value="F:tRNA-2-methylthio-N(6)-dimethylallyladenosine(37) synthase activity"/>
    <property type="evidence" value="ECO:0007669"/>
    <property type="project" value="UniProtKB-EC"/>
</dbReference>
<keyword evidence="6 13" id="KW-0479">Metal-binding</keyword>
<dbReference type="FunFam" id="3.80.30.20:FF:000001">
    <property type="entry name" value="tRNA-2-methylthio-N(6)-dimethylallyladenosine synthase 2"/>
    <property type="match status" value="1"/>
</dbReference>
<dbReference type="NCBIfam" id="TIGR00089">
    <property type="entry name" value="MiaB/RimO family radical SAM methylthiotransferase"/>
    <property type="match status" value="1"/>
</dbReference>
<dbReference type="InterPro" id="IPR013848">
    <property type="entry name" value="Methylthiotransferase_N"/>
</dbReference>
<sequence length="452" mass="51005">MIDSPNFTNKGRQYKTVFFETFGCQMNKLDAELSLGLLQEEGYRIVDKPDAADVILFNTCSVRQHAEDKVYSHLGALKMLKKKHPEVIVGVLGCMAQKDGESIFKRMPHVDLVCGTRMFSRLPELLLNIKNHGSHVLAVEEDQIVNVKRAVTYRPNFYQAFVTVMRGCDNFCSYCIVPYVRGREISRTIADVKEEVQALVSNGCKEVTLLGQNINSYGKGLTGGVTLGDLLSELNDIDGLERIRFVTSHPADMSRDLIRTMSRLSKVCEHLHMPAQSGSDSILKRMRRGYTVDYYRDLISYAREWIPHISIASDFIVGFPGETDGDFQETVRLMEDIRFHNCFIFKYSPRTGTKAAELEDDLPDGVKRARNMKLLELQKSISLEENRKMIGKKVQVLVEGASKSDPNKLSGRTRQNHIVVFRGSRDLAGKLADVMVDEVTDLTLYGKQPSCS</sequence>
<feature type="binding site" evidence="13">
    <location>
        <position position="168"/>
    </location>
    <ligand>
        <name>[4Fe-4S] cluster</name>
        <dbReference type="ChEBI" id="CHEBI:49883"/>
        <label>2</label>
        <note>4Fe-4S-S-AdoMet</note>
    </ligand>
</feature>
<dbReference type="CDD" id="cd01335">
    <property type="entry name" value="Radical_SAM"/>
    <property type="match status" value="1"/>
</dbReference>
<dbReference type="PANTHER" id="PTHR43020">
    <property type="entry name" value="CDK5 REGULATORY SUBUNIT-ASSOCIATED PROTEIN 1"/>
    <property type="match status" value="1"/>
</dbReference>
<evidence type="ECO:0000256" key="11">
    <source>
        <dbReference type="ARBA" id="ARBA00080698"/>
    </source>
</evidence>
<comment type="cofactor">
    <cofactor evidence="13">
        <name>[4Fe-4S] cluster</name>
        <dbReference type="ChEBI" id="CHEBI:49883"/>
    </cofactor>
    <text evidence="13">Binds 2 [4Fe-4S] clusters. One cluster is coordinated with 3 cysteines and an exchangeable S-adenosyl-L-methionine.</text>
</comment>
<evidence type="ECO:0000259" key="16">
    <source>
        <dbReference type="PROSITE" id="PS51918"/>
    </source>
</evidence>
<dbReference type="SFLD" id="SFLDG01082">
    <property type="entry name" value="B12-binding_domain_containing"/>
    <property type="match status" value="1"/>
</dbReference>
<feature type="binding site" evidence="13">
    <location>
        <position position="24"/>
    </location>
    <ligand>
        <name>[4Fe-4S] cluster</name>
        <dbReference type="ChEBI" id="CHEBI:49883"/>
        <label>1</label>
    </ligand>
</feature>
<dbReference type="InterPro" id="IPR020612">
    <property type="entry name" value="Methylthiotransferase_CS"/>
</dbReference>
<evidence type="ECO:0000256" key="9">
    <source>
        <dbReference type="ARBA" id="ARBA00033765"/>
    </source>
</evidence>
<accession>A0A1V6M2U4</accession>
<evidence type="ECO:0000256" key="6">
    <source>
        <dbReference type="ARBA" id="ARBA00022723"/>
    </source>
</evidence>
<dbReference type="PROSITE" id="PS51449">
    <property type="entry name" value="MTTASE_N"/>
    <property type="match status" value="1"/>
</dbReference>
<keyword evidence="3 13" id="KW-0963">Cytoplasm</keyword>
<dbReference type="Gene3D" id="3.40.50.12160">
    <property type="entry name" value="Methylthiotransferase, N-terminal domain"/>
    <property type="match status" value="1"/>
</dbReference>
<dbReference type="InterPro" id="IPR002792">
    <property type="entry name" value="TRAM_dom"/>
</dbReference>
<dbReference type="RefSeq" id="WP_070066185.1">
    <property type="nucleotide sequence ID" value="NZ_MJUW02000024.1"/>
</dbReference>
<dbReference type="Pfam" id="PF01938">
    <property type="entry name" value="TRAM"/>
    <property type="match status" value="1"/>
</dbReference>
<feature type="domain" description="Radical SAM core" evidence="16">
    <location>
        <begin position="154"/>
        <end position="384"/>
    </location>
</feature>
<dbReference type="SFLD" id="SFLDS00029">
    <property type="entry name" value="Radical_SAM"/>
    <property type="match status" value="1"/>
</dbReference>
<keyword evidence="4 13" id="KW-0808">Transferase</keyword>
<dbReference type="InterPro" id="IPR006463">
    <property type="entry name" value="MiaB_methiolase"/>
</dbReference>
<protein>
    <recommendedName>
        <fullName evidence="10 13">tRNA-2-methylthio-N(6)-dimethylallyladenosine synthase</fullName>
        <ecNumber evidence="9 13">2.8.4.3</ecNumber>
    </recommendedName>
    <alternativeName>
        <fullName evidence="12 13">(Dimethylallyl)adenosine tRNA methylthiotransferase MiaB</fullName>
    </alternativeName>
    <alternativeName>
        <fullName evidence="11 13">tRNA-i(6)A37 methylthiotransferase</fullName>
    </alternativeName>
</protein>
<dbReference type="InterPro" id="IPR007197">
    <property type="entry name" value="rSAM"/>
</dbReference>
<evidence type="ECO:0000313" key="18">
    <source>
        <dbReference type="Proteomes" id="UP000242219"/>
    </source>
</evidence>
<dbReference type="GO" id="GO:0046872">
    <property type="term" value="F:metal ion binding"/>
    <property type="evidence" value="ECO:0007669"/>
    <property type="project" value="UniProtKB-KW"/>
</dbReference>
<comment type="subcellular location">
    <subcellularLocation>
        <location evidence="13">Cytoplasm</location>
    </subcellularLocation>
</comment>
<dbReference type="Proteomes" id="UP000242219">
    <property type="component" value="Unassembled WGS sequence"/>
</dbReference>
<dbReference type="InterPro" id="IPR058240">
    <property type="entry name" value="rSAM_sf"/>
</dbReference>
<comment type="function">
    <text evidence="1 13">Catalyzes the methylthiolation of N6-(dimethylallyl)adenosine (i(6)A), leading to the formation of 2-methylthio-N6-(dimethylallyl)adenosine (ms(2)i(6)A) at position 37 in tRNAs that read codons beginning with uridine.</text>
</comment>